<keyword evidence="2" id="KW-0732">Signal</keyword>
<evidence type="ECO:0000256" key="2">
    <source>
        <dbReference type="SAM" id="SignalP"/>
    </source>
</evidence>
<evidence type="ECO:0000256" key="1">
    <source>
        <dbReference type="ARBA" id="ARBA00022801"/>
    </source>
</evidence>
<dbReference type="Proteomes" id="UP000620064">
    <property type="component" value="Unassembled WGS sequence"/>
</dbReference>
<feature type="chain" id="PRO_5047359870" description="Peptidase A2 domain-containing protein" evidence="2">
    <location>
        <begin position="18"/>
        <end position="445"/>
    </location>
</feature>
<dbReference type="InterPro" id="IPR041489">
    <property type="entry name" value="PDZ_6"/>
</dbReference>
<name>A0ABQ2NK46_9FLAO</name>
<dbReference type="EMBL" id="BMLV01000004">
    <property type="protein sequence ID" value="GGP04871.1"/>
    <property type="molecule type" value="Genomic_DNA"/>
</dbReference>
<keyword evidence="5" id="KW-1185">Reference proteome</keyword>
<sequence>MKYLKLLFLFFAVLINAQDGFQLLNNKKKIDIPFRQINNLVFIDLKINNVDLTFLLDTGVSETLLFSLDNKEISFENIEKVKFTGLGGSTFVEGIKSSKNKINIHNHLEDKNHTIYIILDEEFNFSSHVGIPVNGILGYHFFKNHPIKIDFTHHLITVYNENYFNKKKFKNFEKLPISIENQKPYIITDIQQTKEIFPAKMLIDLGNSDALWLFPNRIPNFNYNRPNIDDFLGRGFNGDIYGKRSRINTIKLGQNTLKEPIVSMPSNESVQSMNFVKDRIGSIGSDILKRFTVILDYKASNFYIKKTKTVNDAFKFNMSGLDIKHDGMKWESDLVKVDLPKPKENANNENTVYTAQSDFQYKFILKPEYSIVGVRENSPAFLVDIRKGDKLIEINGKKTSDMNLQQINEIFASQENRKIKLSLVRNSETLIKEFILKDPIPYQEN</sequence>
<dbReference type="Pfam" id="PF17820">
    <property type="entry name" value="PDZ_6"/>
    <property type="match status" value="1"/>
</dbReference>
<dbReference type="InterPro" id="IPR021109">
    <property type="entry name" value="Peptidase_aspartic_dom_sf"/>
</dbReference>
<dbReference type="Gene3D" id="2.40.70.10">
    <property type="entry name" value="Acid Proteases"/>
    <property type="match status" value="1"/>
</dbReference>
<evidence type="ECO:0000259" key="3">
    <source>
        <dbReference type="PROSITE" id="PS50175"/>
    </source>
</evidence>
<feature type="signal peptide" evidence="2">
    <location>
        <begin position="1"/>
        <end position="17"/>
    </location>
</feature>
<dbReference type="SUPFAM" id="SSF50156">
    <property type="entry name" value="PDZ domain-like"/>
    <property type="match status" value="1"/>
</dbReference>
<dbReference type="Gene3D" id="2.30.42.10">
    <property type="match status" value="1"/>
</dbReference>
<dbReference type="RefSeq" id="WP_188617864.1">
    <property type="nucleotide sequence ID" value="NZ_BMLV01000004.1"/>
</dbReference>
<dbReference type="InterPro" id="IPR001995">
    <property type="entry name" value="Peptidase_A2_cat"/>
</dbReference>
<proteinExistence type="predicted"/>
<feature type="domain" description="Peptidase A2" evidence="3">
    <location>
        <begin position="52"/>
        <end position="90"/>
    </location>
</feature>
<dbReference type="InterPro" id="IPR001478">
    <property type="entry name" value="PDZ"/>
</dbReference>
<gene>
    <name evidence="4" type="ORF">GCM10010992_18810</name>
</gene>
<protein>
    <recommendedName>
        <fullName evidence="3">Peptidase A2 domain-containing protein</fullName>
    </recommendedName>
</protein>
<comment type="caution">
    <text evidence="4">The sequence shown here is derived from an EMBL/GenBank/DDBJ whole genome shotgun (WGS) entry which is preliminary data.</text>
</comment>
<dbReference type="Pfam" id="PF13650">
    <property type="entry name" value="Asp_protease_2"/>
    <property type="match status" value="1"/>
</dbReference>
<dbReference type="SMART" id="SM00228">
    <property type="entry name" value="PDZ"/>
    <property type="match status" value="1"/>
</dbReference>
<dbReference type="InterPro" id="IPR036034">
    <property type="entry name" value="PDZ_sf"/>
</dbReference>
<evidence type="ECO:0000313" key="5">
    <source>
        <dbReference type="Proteomes" id="UP000620064"/>
    </source>
</evidence>
<keyword evidence="1" id="KW-0378">Hydrolase</keyword>
<organism evidence="4 5">
    <name type="scientific">Cloacibacterium rupense</name>
    <dbReference type="NCBI Taxonomy" id="517423"/>
    <lineage>
        <taxon>Bacteria</taxon>
        <taxon>Pseudomonadati</taxon>
        <taxon>Bacteroidota</taxon>
        <taxon>Flavobacteriia</taxon>
        <taxon>Flavobacteriales</taxon>
        <taxon>Weeksellaceae</taxon>
    </lineage>
</organism>
<accession>A0ABQ2NK46</accession>
<dbReference type="PROSITE" id="PS50175">
    <property type="entry name" value="ASP_PROT_RETROV"/>
    <property type="match status" value="1"/>
</dbReference>
<evidence type="ECO:0000313" key="4">
    <source>
        <dbReference type="EMBL" id="GGP04871.1"/>
    </source>
</evidence>
<reference evidence="5" key="1">
    <citation type="journal article" date="2019" name="Int. J. Syst. Evol. Microbiol.">
        <title>The Global Catalogue of Microorganisms (GCM) 10K type strain sequencing project: providing services to taxonomists for standard genome sequencing and annotation.</title>
        <authorList>
            <consortium name="The Broad Institute Genomics Platform"/>
            <consortium name="The Broad Institute Genome Sequencing Center for Infectious Disease"/>
            <person name="Wu L."/>
            <person name="Ma J."/>
        </authorList>
    </citation>
    <scope>NUCLEOTIDE SEQUENCE [LARGE SCALE GENOMIC DNA]</scope>
    <source>
        <strain evidence="5">CGMCC 1.7656</strain>
    </source>
</reference>
<dbReference type="SUPFAM" id="SSF50630">
    <property type="entry name" value="Acid proteases"/>
    <property type="match status" value="1"/>
</dbReference>